<name>A0A8A0RKR0_9FIRM</name>
<evidence type="ECO:0000256" key="2">
    <source>
        <dbReference type="SAM" id="Phobius"/>
    </source>
</evidence>
<keyword evidence="1 4" id="KW-0378">Hydrolase</keyword>
<dbReference type="InterPro" id="IPR002508">
    <property type="entry name" value="MurNAc-LAA_cat"/>
</dbReference>
<dbReference type="SMART" id="SM00646">
    <property type="entry name" value="Ami_3"/>
    <property type="match status" value="1"/>
</dbReference>
<feature type="domain" description="MurNAc-LAA" evidence="3">
    <location>
        <begin position="163"/>
        <end position="278"/>
    </location>
</feature>
<dbReference type="KEGG" id="kme:H0A61_01368"/>
<dbReference type="AlphaFoldDB" id="A0A8A0RKR0"/>
<evidence type="ECO:0000313" key="4">
    <source>
        <dbReference type="EMBL" id="QSQ09011.1"/>
    </source>
</evidence>
<sequence length="294" mass="34081">MFQIDRINSGFFLCTATYPAFLRISINMYMIFSIDGGKEMSGRRVKYKLARNKLIIFFLFLSIFTGIIYNYIRIKHIETVGPSYRSSIIVIDPGHGGVDPGAVGSPMVFEKDINLQIAKKLHSLIHEWGGIAVLTRDQDIGLYRDDPTTSLRRKKQEDLRNRIEIAREIGGRLFLSIHLNAHPSPRWYGAQVFYHKDSKEGERLARLIQEEMVRVLDKNNRRRAKKAENYYILEKSEEHGIHAVIIEAGFISNPYEERLLKDDQYQEKVAWAIFTGLMRYLFEEGDEDKSSNTI</sequence>
<dbReference type="PANTHER" id="PTHR30404">
    <property type="entry name" value="N-ACETYLMURAMOYL-L-ALANINE AMIDASE"/>
    <property type="match status" value="1"/>
</dbReference>
<feature type="transmembrane region" description="Helical" evidence="2">
    <location>
        <begin position="12"/>
        <end position="34"/>
    </location>
</feature>
<evidence type="ECO:0000313" key="5">
    <source>
        <dbReference type="Proteomes" id="UP000662904"/>
    </source>
</evidence>
<organism evidence="4 5">
    <name type="scientific">Koleobacter methoxysyntrophicus</name>
    <dbReference type="NCBI Taxonomy" id="2751313"/>
    <lineage>
        <taxon>Bacteria</taxon>
        <taxon>Bacillati</taxon>
        <taxon>Bacillota</taxon>
        <taxon>Clostridia</taxon>
        <taxon>Koleobacterales</taxon>
        <taxon>Koleobacteraceae</taxon>
        <taxon>Koleobacter</taxon>
    </lineage>
</organism>
<dbReference type="SUPFAM" id="SSF53187">
    <property type="entry name" value="Zn-dependent exopeptidases"/>
    <property type="match status" value="1"/>
</dbReference>
<dbReference type="CDD" id="cd02696">
    <property type="entry name" value="MurNAc-LAA"/>
    <property type="match status" value="1"/>
</dbReference>
<dbReference type="Proteomes" id="UP000662904">
    <property type="component" value="Chromosome"/>
</dbReference>
<dbReference type="EC" id="3.5.1.28" evidence="4"/>
<gene>
    <name evidence="4" type="primary">cwlD</name>
    <name evidence="4" type="ORF">H0A61_01368</name>
</gene>
<proteinExistence type="predicted"/>
<keyword evidence="5" id="KW-1185">Reference proteome</keyword>
<dbReference type="Gene3D" id="3.40.630.40">
    <property type="entry name" value="Zn-dependent exopeptidases"/>
    <property type="match status" value="1"/>
</dbReference>
<protein>
    <submittedName>
        <fullName evidence="4">Germination-specific N-acetylmuramoyl-L-alanine amidase</fullName>
        <ecNumber evidence="4">3.5.1.28</ecNumber>
    </submittedName>
</protein>
<reference evidence="4" key="1">
    <citation type="submission" date="2020-07" db="EMBL/GenBank/DDBJ databases">
        <title>Koleobacter methoxysyntrophicus gen. nov., sp. nov., a novel anaerobic bacterium isolated from deep subsurface oil field and proposal of Koleobacterales ord. nov. in the phylum Firmicutes.</title>
        <authorList>
            <person name="Sakamoto S."/>
            <person name="Tamaki H."/>
        </authorList>
    </citation>
    <scope>NUCLEOTIDE SEQUENCE</scope>
    <source>
        <strain evidence="4">NRmbB1</strain>
    </source>
</reference>
<dbReference type="GO" id="GO:0009253">
    <property type="term" value="P:peptidoglycan catabolic process"/>
    <property type="evidence" value="ECO:0007669"/>
    <property type="project" value="InterPro"/>
</dbReference>
<dbReference type="GO" id="GO:0008745">
    <property type="term" value="F:N-acetylmuramoyl-L-alanine amidase activity"/>
    <property type="evidence" value="ECO:0007669"/>
    <property type="project" value="UniProtKB-EC"/>
</dbReference>
<keyword evidence="2" id="KW-1133">Transmembrane helix</keyword>
<feature type="transmembrane region" description="Helical" evidence="2">
    <location>
        <begin position="54"/>
        <end position="72"/>
    </location>
</feature>
<evidence type="ECO:0000259" key="3">
    <source>
        <dbReference type="SMART" id="SM00646"/>
    </source>
</evidence>
<dbReference type="Pfam" id="PF01520">
    <property type="entry name" value="Amidase_3"/>
    <property type="match status" value="1"/>
</dbReference>
<dbReference type="InterPro" id="IPR050695">
    <property type="entry name" value="N-acetylmuramoyl_amidase_3"/>
</dbReference>
<dbReference type="PANTHER" id="PTHR30404:SF0">
    <property type="entry name" value="N-ACETYLMURAMOYL-L-ALANINE AMIDASE AMIC"/>
    <property type="match status" value="1"/>
</dbReference>
<accession>A0A8A0RKR0</accession>
<dbReference type="InterPro" id="IPR014234">
    <property type="entry name" value="Spore_CwlD"/>
</dbReference>
<keyword evidence="2" id="KW-0472">Membrane</keyword>
<dbReference type="EMBL" id="CP059066">
    <property type="protein sequence ID" value="QSQ09011.1"/>
    <property type="molecule type" value="Genomic_DNA"/>
</dbReference>
<keyword evidence="2" id="KW-0812">Transmembrane</keyword>
<dbReference type="NCBIfam" id="TIGR02883">
    <property type="entry name" value="spore_cwlD"/>
    <property type="match status" value="1"/>
</dbReference>
<evidence type="ECO:0000256" key="1">
    <source>
        <dbReference type="ARBA" id="ARBA00022801"/>
    </source>
</evidence>
<dbReference type="GO" id="GO:0030288">
    <property type="term" value="C:outer membrane-bounded periplasmic space"/>
    <property type="evidence" value="ECO:0007669"/>
    <property type="project" value="TreeGrafter"/>
</dbReference>